<name>A0ABS6ESC7_9FIRM</name>
<dbReference type="PANTHER" id="PTHR21666:SF270">
    <property type="entry name" value="MUREIN HYDROLASE ACTIVATOR ENVC"/>
    <property type="match status" value="1"/>
</dbReference>
<feature type="region of interest" description="Disordered" evidence="1">
    <location>
        <begin position="70"/>
        <end position="110"/>
    </location>
</feature>
<gene>
    <name evidence="4" type="ORF">KQI75_08135</name>
</gene>
<evidence type="ECO:0000256" key="1">
    <source>
        <dbReference type="SAM" id="MobiDB-lite"/>
    </source>
</evidence>
<keyword evidence="5" id="KW-1185">Reference proteome</keyword>
<reference evidence="4 5" key="1">
    <citation type="submission" date="2021-06" db="EMBL/GenBank/DDBJ databases">
        <authorList>
            <person name="Sun Q."/>
            <person name="Li D."/>
        </authorList>
    </citation>
    <scope>NUCLEOTIDE SEQUENCE [LARGE SCALE GENOMIC DNA]</scope>
    <source>
        <strain evidence="4 5">MSJd-7</strain>
    </source>
</reference>
<dbReference type="EMBL" id="JAHLQI010000003">
    <property type="protein sequence ID" value="MBU5490589.1"/>
    <property type="molecule type" value="Genomic_DNA"/>
</dbReference>
<comment type="caution">
    <text evidence="4">The sequence shown here is derived from an EMBL/GenBank/DDBJ whole genome shotgun (WGS) entry which is preliminary data.</text>
</comment>
<accession>A0ABS6ESC7</accession>
<keyword evidence="2" id="KW-0472">Membrane</keyword>
<feature type="domain" description="M23ase beta-sheet core" evidence="3">
    <location>
        <begin position="133"/>
        <end position="230"/>
    </location>
</feature>
<sequence>MKRTNGGAQWWSEDKSFYLALMLCLAAIAVAAYLLFAFPNGTSDDDTMQAQEYQADDSVTASEALERIPAMDPQPAPEQQETQQETDTADPAEQPEQQPADALSFAPPMDSKITQDFSQNTLLYNETTGDWRTHEAVDYEGKSGDAVQAAAAGTVLAVGEDPVLGVYMTISHAQGLTSLYAGLADPCVAEGDAVKQGQKIAVLGEPMPLEEKQGTHLHFSVSENDKAKNPKELY</sequence>
<feature type="transmembrane region" description="Helical" evidence="2">
    <location>
        <begin position="17"/>
        <end position="38"/>
    </location>
</feature>
<dbReference type="PANTHER" id="PTHR21666">
    <property type="entry name" value="PEPTIDASE-RELATED"/>
    <property type="match status" value="1"/>
</dbReference>
<dbReference type="RefSeq" id="WP_216470237.1">
    <property type="nucleotide sequence ID" value="NZ_JAHLQI010000003.1"/>
</dbReference>
<keyword evidence="2" id="KW-1133">Transmembrane helix</keyword>
<keyword evidence="2" id="KW-0812">Transmembrane</keyword>
<dbReference type="InterPro" id="IPR050570">
    <property type="entry name" value="Cell_wall_metabolism_enzyme"/>
</dbReference>
<dbReference type="Pfam" id="PF01551">
    <property type="entry name" value="Peptidase_M23"/>
    <property type="match status" value="1"/>
</dbReference>
<evidence type="ECO:0000313" key="4">
    <source>
        <dbReference type="EMBL" id="MBU5490589.1"/>
    </source>
</evidence>
<feature type="compositionally biased region" description="Low complexity" evidence="1">
    <location>
        <begin position="77"/>
        <end position="91"/>
    </location>
</feature>
<dbReference type="InterPro" id="IPR016047">
    <property type="entry name" value="M23ase_b-sheet_dom"/>
</dbReference>
<dbReference type="Proteomes" id="UP000783588">
    <property type="component" value="Unassembled WGS sequence"/>
</dbReference>
<protein>
    <submittedName>
        <fullName evidence="4">M23 family metallopeptidase</fullName>
    </submittedName>
</protein>
<organism evidence="4 5">
    <name type="scientific">Butyricicoccus intestinisimiae</name>
    <dbReference type="NCBI Taxonomy" id="2841509"/>
    <lineage>
        <taxon>Bacteria</taxon>
        <taxon>Bacillati</taxon>
        <taxon>Bacillota</taxon>
        <taxon>Clostridia</taxon>
        <taxon>Eubacteriales</taxon>
        <taxon>Butyricicoccaceae</taxon>
        <taxon>Butyricicoccus</taxon>
    </lineage>
</organism>
<evidence type="ECO:0000313" key="5">
    <source>
        <dbReference type="Proteomes" id="UP000783588"/>
    </source>
</evidence>
<dbReference type="CDD" id="cd12797">
    <property type="entry name" value="M23_peptidase"/>
    <property type="match status" value="1"/>
</dbReference>
<evidence type="ECO:0000259" key="3">
    <source>
        <dbReference type="Pfam" id="PF01551"/>
    </source>
</evidence>
<evidence type="ECO:0000256" key="2">
    <source>
        <dbReference type="SAM" id="Phobius"/>
    </source>
</evidence>
<proteinExistence type="predicted"/>